<feature type="transmembrane region" description="Helical" evidence="2">
    <location>
        <begin position="7"/>
        <end position="30"/>
    </location>
</feature>
<sequence>MKATFKVLGLIFGLGAVILIIIHLVMLFGLTKAMREVVLPRIKAETGIDAGVGRLSINVAKGMLYLDDVEVRNPEGFLLENLASIERINVNVDVKSMLLQKPLVVKYVEVENAVVNVIRNEDGEINLNKLKEGLTASSADPAASTDFPESGKRPVEKEPQSGQESVPPKPKKPLPELLFERIVCDAEVRYLDFDLDQLDIVLDLNLKAANLSTLSDSAAPWGGAVIEGALGNDHNSYVTKLNLRLAPVRDVEQLSFDLFGKIMEIDPRSLESLWKRAGIRPEPFSIEPLLQVREHRFVDSTIRMAMQEIELEDKLSRKLGGMATVESLELSVPITGTLRKPRGDFQGALMSAISQNAGSLLNAWIKGQAEKHGVDPADVPANVDAAVEALGEAVPEIGENEAVKKVLKGLAGGEPSATNAPPPTVSDAIVDMLGEEVKEIGEDEALKQELKNLGKWLFGE</sequence>
<accession>A0ABU5N0H4</accession>
<keyword evidence="2" id="KW-0472">Membrane</keyword>
<keyword evidence="2" id="KW-0812">Transmembrane</keyword>
<gene>
    <name evidence="3" type="ORF">P9H32_14570</name>
</gene>
<dbReference type="PANTHER" id="PTHR30441:SF8">
    <property type="entry name" value="DUF748 DOMAIN-CONTAINING PROTEIN"/>
    <property type="match status" value="1"/>
</dbReference>
<dbReference type="EMBL" id="JARVCO010000012">
    <property type="protein sequence ID" value="MDZ8119851.1"/>
    <property type="molecule type" value="Genomic_DNA"/>
</dbReference>
<feature type="compositionally biased region" description="Low complexity" evidence="1">
    <location>
        <begin position="136"/>
        <end position="146"/>
    </location>
</feature>
<name>A0ABU5N0H4_9BACT</name>
<dbReference type="PANTHER" id="PTHR30441">
    <property type="entry name" value="DUF748 DOMAIN-CONTAINING PROTEIN"/>
    <property type="match status" value="1"/>
</dbReference>
<evidence type="ECO:0000256" key="1">
    <source>
        <dbReference type="SAM" id="MobiDB-lite"/>
    </source>
</evidence>
<comment type="caution">
    <text evidence="3">The sequence shown here is derived from an EMBL/GenBank/DDBJ whole genome shotgun (WGS) entry which is preliminary data.</text>
</comment>
<organism evidence="3 4">
    <name type="scientific">Pontiella agarivorans</name>
    <dbReference type="NCBI Taxonomy" id="3038953"/>
    <lineage>
        <taxon>Bacteria</taxon>
        <taxon>Pseudomonadati</taxon>
        <taxon>Kiritimatiellota</taxon>
        <taxon>Kiritimatiellia</taxon>
        <taxon>Kiritimatiellales</taxon>
        <taxon>Pontiellaceae</taxon>
        <taxon>Pontiella</taxon>
    </lineage>
</organism>
<evidence type="ECO:0008006" key="5">
    <source>
        <dbReference type="Google" id="ProtNLM"/>
    </source>
</evidence>
<dbReference type="RefSeq" id="WP_322609633.1">
    <property type="nucleotide sequence ID" value="NZ_JARVCO010000012.1"/>
</dbReference>
<keyword evidence="2" id="KW-1133">Transmembrane helix</keyword>
<evidence type="ECO:0000313" key="4">
    <source>
        <dbReference type="Proteomes" id="UP001290861"/>
    </source>
</evidence>
<feature type="region of interest" description="Disordered" evidence="1">
    <location>
        <begin position="136"/>
        <end position="172"/>
    </location>
</feature>
<reference evidence="3 4" key="1">
    <citation type="journal article" date="2024" name="Appl. Environ. Microbiol.">
        <title>Pontiella agarivorans sp. nov., a novel marine anaerobic bacterium capable of degrading macroalgal polysaccharides and fixing nitrogen.</title>
        <authorList>
            <person name="Liu N."/>
            <person name="Kivenson V."/>
            <person name="Peng X."/>
            <person name="Cui Z."/>
            <person name="Lankiewicz T.S."/>
            <person name="Gosselin K.M."/>
            <person name="English C.J."/>
            <person name="Blair E.M."/>
            <person name="O'Malley M.A."/>
            <person name="Valentine D.L."/>
        </authorList>
    </citation>
    <scope>NUCLEOTIDE SEQUENCE [LARGE SCALE GENOMIC DNA]</scope>
    <source>
        <strain evidence="3 4">NLcol2</strain>
    </source>
</reference>
<dbReference type="InterPro" id="IPR052894">
    <property type="entry name" value="AsmA-related"/>
</dbReference>
<feature type="compositionally biased region" description="Basic and acidic residues" evidence="1">
    <location>
        <begin position="149"/>
        <end position="159"/>
    </location>
</feature>
<keyword evidence="4" id="KW-1185">Reference proteome</keyword>
<proteinExistence type="predicted"/>
<evidence type="ECO:0000256" key="2">
    <source>
        <dbReference type="SAM" id="Phobius"/>
    </source>
</evidence>
<evidence type="ECO:0000313" key="3">
    <source>
        <dbReference type="EMBL" id="MDZ8119851.1"/>
    </source>
</evidence>
<dbReference type="Proteomes" id="UP001290861">
    <property type="component" value="Unassembled WGS sequence"/>
</dbReference>
<protein>
    <recommendedName>
        <fullName evidence="5">AsmA family protein</fullName>
    </recommendedName>
</protein>